<organism evidence="7 8">
    <name type="scientific">Bugula neritina</name>
    <name type="common">Brown bryozoan</name>
    <name type="synonym">Sertularia neritina</name>
    <dbReference type="NCBI Taxonomy" id="10212"/>
    <lineage>
        <taxon>Eukaryota</taxon>
        <taxon>Metazoa</taxon>
        <taxon>Spiralia</taxon>
        <taxon>Lophotrochozoa</taxon>
        <taxon>Bryozoa</taxon>
        <taxon>Gymnolaemata</taxon>
        <taxon>Cheilostomatida</taxon>
        <taxon>Flustrina</taxon>
        <taxon>Buguloidea</taxon>
        <taxon>Bugulidae</taxon>
        <taxon>Bugula</taxon>
    </lineage>
</organism>
<protein>
    <submittedName>
        <fullName evidence="7">HMCN1</fullName>
    </submittedName>
</protein>
<feature type="domain" description="Hemicentin-1-like von Willebrand factor A" evidence="6">
    <location>
        <begin position="15"/>
        <end position="127"/>
    </location>
</feature>
<keyword evidence="8" id="KW-1185">Reference proteome</keyword>
<evidence type="ECO:0000256" key="2">
    <source>
        <dbReference type="ARBA" id="ARBA00022525"/>
    </source>
</evidence>
<evidence type="ECO:0000313" key="7">
    <source>
        <dbReference type="EMBL" id="KAF6032032.1"/>
    </source>
</evidence>
<reference evidence="7" key="1">
    <citation type="submission" date="2020-06" db="EMBL/GenBank/DDBJ databases">
        <title>Draft genome of Bugula neritina, a colonial animal packing powerful symbionts and potential medicines.</title>
        <authorList>
            <person name="Rayko M."/>
        </authorList>
    </citation>
    <scope>NUCLEOTIDE SEQUENCE [LARGE SCALE GENOMIC DNA]</scope>
    <source>
        <strain evidence="7">Kwan_BN1</strain>
    </source>
</reference>
<dbReference type="AlphaFoldDB" id="A0A7J7K083"/>
<dbReference type="InterPro" id="IPR056861">
    <property type="entry name" value="HMCN1-like_VWA"/>
</dbReference>
<dbReference type="Pfam" id="PF23560">
    <property type="entry name" value="GBD_Hemicentin"/>
    <property type="match status" value="1"/>
</dbReference>
<dbReference type="InterPro" id="IPR052577">
    <property type="entry name" value="VWA7"/>
</dbReference>
<dbReference type="SUPFAM" id="SSF53300">
    <property type="entry name" value="vWA-like"/>
    <property type="match status" value="1"/>
</dbReference>
<name>A0A7J7K083_BUGNE</name>
<dbReference type="Proteomes" id="UP000593567">
    <property type="component" value="Unassembled WGS sequence"/>
</dbReference>
<evidence type="ECO:0000313" key="8">
    <source>
        <dbReference type="Proteomes" id="UP000593567"/>
    </source>
</evidence>
<comment type="caution">
    <text evidence="7">The sequence shown here is derived from an EMBL/GenBank/DDBJ whole genome shotgun (WGS) entry which is preliminary data.</text>
</comment>
<dbReference type="EMBL" id="VXIV02001539">
    <property type="protein sequence ID" value="KAF6032032.1"/>
    <property type="molecule type" value="Genomic_DNA"/>
</dbReference>
<dbReference type="InterPro" id="IPR056475">
    <property type="entry name" value="GBD_Hemicentin/VWA7"/>
</dbReference>
<sequence>MYSLNMGSRSDVIVEIGPITVTTDADEFEDELSYLYVQGGGDCPEMSIGAIQKALEESLPRSYIYVFTDARAKDYHLTDKVIELIQRKQSQVVFVMTGDCGDNTHEGFVSYLKIASTSSGQVFLLKKHQVNEVLNFVKIAINTRKVNLLAIDFSQPSKTVYSLPVDTHLREFTVSVSGEEPYIRLLDQDGNSPSAEQFTELLRLKNVYIVNIKNPGPGNWTLDISSGSSHTLRVTGV</sequence>
<dbReference type="Pfam" id="PF25106">
    <property type="entry name" value="VWA_4"/>
    <property type="match status" value="1"/>
</dbReference>
<evidence type="ECO:0000256" key="3">
    <source>
        <dbReference type="ARBA" id="ARBA00022729"/>
    </source>
</evidence>
<feature type="domain" description="Hemicentin/VWA7 galactose-binding" evidence="5">
    <location>
        <begin position="145"/>
        <end position="236"/>
    </location>
</feature>
<accession>A0A7J7K083</accession>
<evidence type="ECO:0000259" key="5">
    <source>
        <dbReference type="Pfam" id="PF23560"/>
    </source>
</evidence>
<proteinExistence type="predicted"/>
<evidence type="ECO:0000256" key="1">
    <source>
        <dbReference type="ARBA" id="ARBA00004613"/>
    </source>
</evidence>
<keyword evidence="2" id="KW-0964">Secreted</keyword>
<dbReference type="OrthoDB" id="5985519at2759"/>
<comment type="subcellular location">
    <subcellularLocation>
        <location evidence="1">Secreted</location>
    </subcellularLocation>
</comment>
<dbReference type="InterPro" id="IPR036465">
    <property type="entry name" value="vWFA_dom_sf"/>
</dbReference>
<gene>
    <name evidence="7" type="ORF">EB796_009661</name>
</gene>
<dbReference type="Gene3D" id="3.40.50.410">
    <property type="entry name" value="von Willebrand factor, type A domain"/>
    <property type="match status" value="1"/>
</dbReference>
<dbReference type="PANTHER" id="PTHR14905">
    <property type="entry name" value="NG37"/>
    <property type="match status" value="1"/>
</dbReference>
<evidence type="ECO:0000259" key="6">
    <source>
        <dbReference type="Pfam" id="PF25106"/>
    </source>
</evidence>
<keyword evidence="4" id="KW-0325">Glycoprotein</keyword>
<dbReference type="GO" id="GO:0005576">
    <property type="term" value="C:extracellular region"/>
    <property type="evidence" value="ECO:0007669"/>
    <property type="project" value="UniProtKB-SubCell"/>
</dbReference>
<keyword evidence="3" id="KW-0732">Signal</keyword>
<dbReference type="PANTHER" id="PTHR14905:SF7">
    <property type="entry name" value="VON WILLEBRAND FACTOR A DOMAIN-CONTAINING PROTEIN 7"/>
    <property type="match status" value="1"/>
</dbReference>
<evidence type="ECO:0000256" key="4">
    <source>
        <dbReference type="ARBA" id="ARBA00023180"/>
    </source>
</evidence>